<feature type="transmembrane region" description="Helical" evidence="2">
    <location>
        <begin position="93"/>
        <end position="115"/>
    </location>
</feature>
<evidence type="ECO:0000313" key="3">
    <source>
        <dbReference type="EMBL" id="KAK4237605.1"/>
    </source>
</evidence>
<organism evidence="3 4">
    <name type="scientific">Achaetomium macrosporum</name>
    <dbReference type="NCBI Taxonomy" id="79813"/>
    <lineage>
        <taxon>Eukaryota</taxon>
        <taxon>Fungi</taxon>
        <taxon>Dikarya</taxon>
        <taxon>Ascomycota</taxon>
        <taxon>Pezizomycotina</taxon>
        <taxon>Sordariomycetes</taxon>
        <taxon>Sordariomycetidae</taxon>
        <taxon>Sordariales</taxon>
        <taxon>Chaetomiaceae</taxon>
        <taxon>Achaetomium</taxon>
    </lineage>
</organism>
<keyword evidence="2" id="KW-0472">Membrane</keyword>
<feature type="region of interest" description="Disordered" evidence="1">
    <location>
        <begin position="120"/>
        <end position="175"/>
    </location>
</feature>
<reference evidence="3" key="2">
    <citation type="submission" date="2023-05" db="EMBL/GenBank/DDBJ databases">
        <authorList>
            <consortium name="Lawrence Berkeley National Laboratory"/>
            <person name="Steindorff A."/>
            <person name="Hensen N."/>
            <person name="Bonometti L."/>
            <person name="Westerberg I."/>
            <person name="Brannstrom I.O."/>
            <person name="Guillou S."/>
            <person name="Cros-Aarteil S."/>
            <person name="Calhoun S."/>
            <person name="Haridas S."/>
            <person name="Kuo A."/>
            <person name="Mondo S."/>
            <person name="Pangilinan J."/>
            <person name="Riley R."/>
            <person name="Labutti K."/>
            <person name="Andreopoulos B."/>
            <person name="Lipzen A."/>
            <person name="Chen C."/>
            <person name="Yanf M."/>
            <person name="Daum C."/>
            <person name="Ng V."/>
            <person name="Clum A."/>
            <person name="Ohm R."/>
            <person name="Martin F."/>
            <person name="Silar P."/>
            <person name="Natvig D."/>
            <person name="Lalanne C."/>
            <person name="Gautier V."/>
            <person name="Ament-Velasquez S.L."/>
            <person name="Kruys A."/>
            <person name="Hutchinson M.I."/>
            <person name="Powell A.J."/>
            <person name="Barry K."/>
            <person name="Miller A.N."/>
            <person name="Grigoriev I.V."/>
            <person name="Debuchy R."/>
            <person name="Gladieux P."/>
            <person name="Thoren M.H."/>
            <person name="Johannesson H."/>
        </authorList>
    </citation>
    <scope>NUCLEOTIDE SEQUENCE</scope>
    <source>
        <strain evidence="3">CBS 532.94</strain>
    </source>
</reference>
<keyword evidence="4" id="KW-1185">Reference proteome</keyword>
<feature type="compositionally biased region" description="Polar residues" evidence="1">
    <location>
        <begin position="160"/>
        <end position="172"/>
    </location>
</feature>
<evidence type="ECO:0000313" key="4">
    <source>
        <dbReference type="Proteomes" id="UP001303760"/>
    </source>
</evidence>
<feature type="compositionally biased region" description="Low complexity" evidence="1">
    <location>
        <begin position="120"/>
        <end position="159"/>
    </location>
</feature>
<keyword evidence="2" id="KW-0812">Transmembrane</keyword>
<dbReference type="EMBL" id="MU860130">
    <property type="protein sequence ID" value="KAK4237605.1"/>
    <property type="molecule type" value="Genomic_DNA"/>
</dbReference>
<name>A0AAN7HDK6_9PEZI</name>
<accession>A0AAN7HDK6</accession>
<evidence type="ECO:0000256" key="2">
    <source>
        <dbReference type="SAM" id="Phobius"/>
    </source>
</evidence>
<sequence>MDLRLRHGGLDGQPGLELVHQVGLEVAAQEHLPYGQSLPEVRADEYTNDGKILTPVVAKYPDQPDPEFYSTPGPNGPQGSSKLREGWRKRKRLWLVLISVGAVVVILAIVLGAVLGSRATRSSSTDSAPASQTASSDSSNNNNSNSNNTTSGSNTTTTAKPQSIRQGSSLSVTGWRKPDGNVETYLFYQDPQDGLRYSKCDTSHRTPGNDSSCWEAPVSFNSYAKAGTPLAASTILWSDQYQPQIALFYSGFKTRLLGVNFNEQFTPPVSESSVNSRQIFTILDGALAAYWPWTLYQDSAGSLFHVRNLLGGSFAPSDTTWDDNPTNVTALPASRLAVVPLSANFSRIAVKGGYAVFYQAPDARLAVNITDLYSPELAEDYPLSWPPTALPAITLPRLAPMAGFSVARAGDPLRRVDTYLLYLDAEKDINVVYTDASAGAERVEWKTARPAALRGADPDTDIACLTMATSFHNAAEAEVHLEEASDATRCYFQRGGVVVEVRLDKGDWTVVGSVPIP</sequence>
<dbReference type="Proteomes" id="UP001303760">
    <property type="component" value="Unassembled WGS sequence"/>
</dbReference>
<comment type="caution">
    <text evidence="3">The sequence shown here is derived from an EMBL/GenBank/DDBJ whole genome shotgun (WGS) entry which is preliminary data.</text>
</comment>
<reference evidence="3" key="1">
    <citation type="journal article" date="2023" name="Mol. Phylogenet. Evol.">
        <title>Genome-scale phylogeny and comparative genomics of the fungal order Sordariales.</title>
        <authorList>
            <person name="Hensen N."/>
            <person name="Bonometti L."/>
            <person name="Westerberg I."/>
            <person name="Brannstrom I.O."/>
            <person name="Guillou S."/>
            <person name="Cros-Aarteil S."/>
            <person name="Calhoun S."/>
            <person name="Haridas S."/>
            <person name="Kuo A."/>
            <person name="Mondo S."/>
            <person name="Pangilinan J."/>
            <person name="Riley R."/>
            <person name="LaButti K."/>
            <person name="Andreopoulos B."/>
            <person name="Lipzen A."/>
            <person name="Chen C."/>
            <person name="Yan M."/>
            <person name="Daum C."/>
            <person name="Ng V."/>
            <person name="Clum A."/>
            <person name="Steindorff A."/>
            <person name="Ohm R.A."/>
            <person name="Martin F."/>
            <person name="Silar P."/>
            <person name="Natvig D.O."/>
            <person name="Lalanne C."/>
            <person name="Gautier V."/>
            <person name="Ament-Velasquez S.L."/>
            <person name="Kruys A."/>
            <person name="Hutchinson M.I."/>
            <person name="Powell A.J."/>
            <person name="Barry K."/>
            <person name="Miller A.N."/>
            <person name="Grigoriev I.V."/>
            <person name="Debuchy R."/>
            <person name="Gladieux P."/>
            <person name="Hiltunen Thoren M."/>
            <person name="Johannesson H."/>
        </authorList>
    </citation>
    <scope>NUCLEOTIDE SEQUENCE</scope>
    <source>
        <strain evidence="3">CBS 532.94</strain>
    </source>
</reference>
<dbReference type="Gene3D" id="2.120.10.70">
    <property type="entry name" value="Fucose-specific lectin"/>
    <property type="match status" value="1"/>
</dbReference>
<dbReference type="AlphaFoldDB" id="A0AAN7HDK6"/>
<evidence type="ECO:0008006" key="5">
    <source>
        <dbReference type="Google" id="ProtNLM"/>
    </source>
</evidence>
<dbReference type="SUPFAM" id="SSF89372">
    <property type="entry name" value="Fucose-specific lectin"/>
    <property type="match status" value="1"/>
</dbReference>
<protein>
    <recommendedName>
        <fullName evidence="5">Fucose-specific lectin</fullName>
    </recommendedName>
</protein>
<evidence type="ECO:0000256" key="1">
    <source>
        <dbReference type="SAM" id="MobiDB-lite"/>
    </source>
</evidence>
<keyword evidence="2" id="KW-1133">Transmembrane helix</keyword>
<proteinExistence type="predicted"/>
<feature type="region of interest" description="Disordered" evidence="1">
    <location>
        <begin position="60"/>
        <end position="84"/>
    </location>
</feature>
<gene>
    <name evidence="3" type="ORF">C8A03DRAFT_34407</name>
</gene>